<keyword evidence="2" id="KW-1185">Reference proteome</keyword>
<evidence type="ECO:0000313" key="2">
    <source>
        <dbReference type="Proteomes" id="UP000256373"/>
    </source>
</evidence>
<dbReference type="EMBL" id="QNUL01000003">
    <property type="protein sequence ID" value="REA63307.1"/>
    <property type="molecule type" value="Genomic_DNA"/>
</dbReference>
<sequence>MYKKQELLLRSVMSLDTSYKLRKICSHGYLTTVLFKKDVGNIYDSMKSSLDDGELGSITVSGPDKDQISKDQRMIFSEIAMRHESLLREYNHLLGVVDDDGEISVSCRGHIDKLTILRDSLVKELEKMPKLDEKELVSVA</sequence>
<protein>
    <recommendedName>
        <fullName evidence="3">DUF2383 domain-containing protein</fullName>
    </recommendedName>
</protein>
<proteinExistence type="predicted"/>
<accession>A0A3D8YG96</accession>
<comment type="caution">
    <text evidence="1">The sequence shown here is derived from an EMBL/GenBank/DDBJ whole genome shotgun (WGS) entry which is preliminary data.</text>
</comment>
<dbReference type="AlphaFoldDB" id="A0A3D8YG96"/>
<gene>
    <name evidence="1" type="ORF">DSL64_05365</name>
</gene>
<dbReference type="OrthoDB" id="961645at2"/>
<evidence type="ECO:0008006" key="3">
    <source>
        <dbReference type="Google" id="ProtNLM"/>
    </source>
</evidence>
<dbReference type="Proteomes" id="UP000256373">
    <property type="component" value="Unassembled WGS sequence"/>
</dbReference>
<evidence type="ECO:0000313" key="1">
    <source>
        <dbReference type="EMBL" id="REA63307.1"/>
    </source>
</evidence>
<reference evidence="1 2" key="1">
    <citation type="submission" date="2018-07" db="EMBL/GenBank/DDBJ databases">
        <title>Dyadobacter roseus sp. nov., isolated from rose rhizosphere soil.</title>
        <authorList>
            <person name="Chen L."/>
        </authorList>
    </citation>
    <scope>NUCLEOTIDE SEQUENCE [LARGE SCALE GENOMIC DNA]</scope>
    <source>
        <strain evidence="1 2">RS19</strain>
    </source>
</reference>
<name>A0A3D8YG96_9BACT</name>
<organism evidence="1 2">
    <name type="scientific">Dyadobacter luteus</name>
    <dbReference type="NCBI Taxonomy" id="2259619"/>
    <lineage>
        <taxon>Bacteria</taxon>
        <taxon>Pseudomonadati</taxon>
        <taxon>Bacteroidota</taxon>
        <taxon>Cytophagia</taxon>
        <taxon>Cytophagales</taxon>
        <taxon>Spirosomataceae</taxon>
        <taxon>Dyadobacter</taxon>
    </lineage>
</organism>